<proteinExistence type="predicted"/>
<dbReference type="InterPro" id="IPR002541">
    <property type="entry name" value="Cyt_c_assembly"/>
</dbReference>
<evidence type="ECO:0000256" key="1">
    <source>
        <dbReference type="ARBA" id="ARBA00004141"/>
    </source>
</evidence>
<evidence type="ECO:0000256" key="6">
    <source>
        <dbReference type="SAM" id="Phobius"/>
    </source>
</evidence>
<accession>A0A521DEH2</accession>
<dbReference type="GO" id="GO:0017004">
    <property type="term" value="P:cytochrome complex assembly"/>
    <property type="evidence" value="ECO:0007669"/>
    <property type="project" value="UniProtKB-KW"/>
</dbReference>
<dbReference type="GO" id="GO:0020037">
    <property type="term" value="F:heme binding"/>
    <property type="evidence" value="ECO:0007669"/>
    <property type="project" value="InterPro"/>
</dbReference>
<feature type="transmembrane region" description="Helical" evidence="6">
    <location>
        <begin position="202"/>
        <end position="225"/>
    </location>
</feature>
<dbReference type="OrthoDB" id="13558at2"/>
<dbReference type="InterPro" id="IPR045062">
    <property type="entry name" value="Cyt_c_biogenesis_CcsA/CcmC"/>
</dbReference>
<dbReference type="GO" id="GO:0005886">
    <property type="term" value="C:plasma membrane"/>
    <property type="evidence" value="ECO:0007669"/>
    <property type="project" value="TreeGrafter"/>
</dbReference>
<evidence type="ECO:0000313" key="9">
    <source>
        <dbReference type="Proteomes" id="UP000317315"/>
    </source>
</evidence>
<evidence type="ECO:0000313" key="8">
    <source>
        <dbReference type="EMBL" id="SMO70043.1"/>
    </source>
</evidence>
<feature type="transmembrane region" description="Helical" evidence="6">
    <location>
        <begin position="53"/>
        <end position="71"/>
    </location>
</feature>
<dbReference type="PANTHER" id="PTHR30071">
    <property type="entry name" value="HEME EXPORTER PROTEIN C"/>
    <property type="match status" value="1"/>
</dbReference>
<dbReference type="AlphaFoldDB" id="A0A521DEH2"/>
<dbReference type="RefSeq" id="WP_142935962.1">
    <property type="nucleotide sequence ID" value="NZ_FXTM01000020.1"/>
</dbReference>
<feature type="domain" description="Cytochrome c assembly protein" evidence="7">
    <location>
        <begin position="60"/>
        <end position="227"/>
    </location>
</feature>
<keyword evidence="4 6" id="KW-1133">Transmembrane helix</keyword>
<keyword evidence="3" id="KW-0201">Cytochrome c-type biogenesis</keyword>
<feature type="transmembrane region" description="Helical" evidence="6">
    <location>
        <begin position="144"/>
        <end position="165"/>
    </location>
</feature>
<dbReference type="Pfam" id="PF01578">
    <property type="entry name" value="Cytochrom_C_asm"/>
    <property type="match status" value="1"/>
</dbReference>
<dbReference type="PANTHER" id="PTHR30071:SF1">
    <property type="entry name" value="CYTOCHROME B_B6 PROTEIN-RELATED"/>
    <property type="match status" value="1"/>
</dbReference>
<evidence type="ECO:0000256" key="4">
    <source>
        <dbReference type="ARBA" id="ARBA00022989"/>
    </source>
</evidence>
<feature type="transmembrane region" description="Helical" evidence="6">
    <location>
        <begin position="78"/>
        <end position="96"/>
    </location>
</feature>
<keyword evidence="9" id="KW-1185">Reference proteome</keyword>
<dbReference type="EMBL" id="FXTM01000020">
    <property type="protein sequence ID" value="SMO70043.1"/>
    <property type="molecule type" value="Genomic_DNA"/>
</dbReference>
<evidence type="ECO:0000256" key="3">
    <source>
        <dbReference type="ARBA" id="ARBA00022748"/>
    </source>
</evidence>
<evidence type="ECO:0000256" key="5">
    <source>
        <dbReference type="ARBA" id="ARBA00023136"/>
    </source>
</evidence>
<reference evidence="8 9" key="1">
    <citation type="submission" date="2017-05" db="EMBL/GenBank/DDBJ databases">
        <authorList>
            <person name="Varghese N."/>
            <person name="Submissions S."/>
        </authorList>
    </citation>
    <scope>NUCLEOTIDE SEQUENCE [LARGE SCALE GENOMIC DNA]</scope>
    <source>
        <strain evidence="8 9">DSM 16304</strain>
    </source>
</reference>
<sequence length="231" mass="26006">MDNLKLISLGALLLSLLGGAFESSSLLAAAFVTTSGLLVYRCFEFGYPPIFDGFDTLLLFVITFLGVAHILKVDKRFTGFLSAIFLFPLLFMPTRVSEIPPVIRTPLFFLHVGSAILSYALFISAGIVSIWSQVTKKEIESLNPVRWGVALFTLSLFFGTLWAFLSWGELFMVEPKSLFSLFFWFFSLFVLHSAFDDKLKNYLNWLIFLNALIVVFLFLGVNFIFGGTHAF</sequence>
<keyword evidence="5 6" id="KW-0472">Membrane</keyword>
<evidence type="ECO:0000259" key="7">
    <source>
        <dbReference type="Pfam" id="PF01578"/>
    </source>
</evidence>
<gene>
    <name evidence="8" type="ORF">SAMN06269117_12016</name>
</gene>
<organism evidence="8 9">
    <name type="scientific">Balnearium lithotrophicum</name>
    <dbReference type="NCBI Taxonomy" id="223788"/>
    <lineage>
        <taxon>Bacteria</taxon>
        <taxon>Pseudomonadati</taxon>
        <taxon>Aquificota</taxon>
        <taxon>Aquificia</taxon>
        <taxon>Desulfurobacteriales</taxon>
        <taxon>Desulfurobacteriaceae</taxon>
        <taxon>Balnearium</taxon>
    </lineage>
</organism>
<feature type="transmembrane region" description="Helical" evidence="6">
    <location>
        <begin position="108"/>
        <end position="132"/>
    </location>
</feature>
<keyword evidence="2 6" id="KW-0812">Transmembrane</keyword>
<name>A0A521DEH2_9BACT</name>
<dbReference type="Proteomes" id="UP000317315">
    <property type="component" value="Unassembled WGS sequence"/>
</dbReference>
<feature type="transmembrane region" description="Helical" evidence="6">
    <location>
        <begin position="177"/>
        <end position="195"/>
    </location>
</feature>
<evidence type="ECO:0000256" key="2">
    <source>
        <dbReference type="ARBA" id="ARBA00022692"/>
    </source>
</evidence>
<comment type="subcellular location">
    <subcellularLocation>
        <location evidence="1">Membrane</location>
        <topology evidence="1">Multi-pass membrane protein</topology>
    </subcellularLocation>
</comment>
<protein>
    <submittedName>
        <fullName evidence="8">Cytochrome C assembly protein</fullName>
    </submittedName>
</protein>